<comment type="catalytic activity">
    <reaction evidence="3">
        <text>glycyl-tRNA(Ala) + H2O = tRNA(Ala) + glycine + H(+)</text>
        <dbReference type="Rhea" id="RHEA:53744"/>
        <dbReference type="Rhea" id="RHEA-COMP:9657"/>
        <dbReference type="Rhea" id="RHEA-COMP:13640"/>
        <dbReference type="ChEBI" id="CHEBI:15377"/>
        <dbReference type="ChEBI" id="CHEBI:15378"/>
        <dbReference type="ChEBI" id="CHEBI:57305"/>
        <dbReference type="ChEBI" id="CHEBI:78442"/>
        <dbReference type="ChEBI" id="CHEBI:78522"/>
        <dbReference type="EC" id="3.1.1.96"/>
    </reaction>
</comment>
<dbReference type="PANTHER" id="PTHR10472">
    <property type="entry name" value="D-TYROSYL-TRNA TYR DEACYLASE"/>
    <property type="match status" value="1"/>
</dbReference>
<proteinExistence type="inferred from homology"/>
<evidence type="ECO:0000256" key="2">
    <source>
        <dbReference type="ARBA" id="ARBA00013056"/>
    </source>
</evidence>
<evidence type="ECO:0000256" key="4">
    <source>
        <dbReference type="ARBA" id="ARBA00048018"/>
    </source>
</evidence>
<dbReference type="Pfam" id="PF02580">
    <property type="entry name" value="Tyr_Deacylase"/>
    <property type="match status" value="1"/>
</dbReference>
<comment type="caution">
    <text evidence="5">The sequence shown here is derived from an EMBL/GenBank/DDBJ whole genome shotgun (WGS) entry which is preliminary data.</text>
</comment>
<accession>A0ABQ7JD82</accession>
<sequence length="154" mass="17394">MRMVIQRVHHASVSMQVDKSEVSSIGAGLMCLVGIAGNDTRADMEYCVRKALKCRLWPEILLVSQFTLFGSLKKGNKPDFHAAMEPKLAHELFEQVIELCKSEYQNEKVKIGSFGNLTSILYENDGPVTLLIDSHEMNLNRKPKQRVKVDNSKM</sequence>
<dbReference type="EC" id="3.1.1.96" evidence="2"/>
<dbReference type="Proteomes" id="UP000823046">
    <property type="component" value="Unassembled WGS sequence"/>
</dbReference>
<evidence type="ECO:0000313" key="5">
    <source>
        <dbReference type="EMBL" id="KAF8821987.1"/>
    </source>
</evidence>
<organism evidence="5 6">
    <name type="scientific">Cardiosporidium cionae</name>
    <dbReference type="NCBI Taxonomy" id="476202"/>
    <lineage>
        <taxon>Eukaryota</taxon>
        <taxon>Sar</taxon>
        <taxon>Alveolata</taxon>
        <taxon>Apicomplexa</taxon>
        <taxon>Aconoidasida</taxon>
        <taxon>Nephromycida</taxon>
        <taxon>Cardiosporidium</taxon>
    </lineage>
</organism>
<dbReference type="InterPro" id="IPR023509">
    <property type="entry name" value="DTD-like_sf"/>
</dbReference>
<comment type="catalytic activity">
    <reaction evidence="4">
        <text>a D-aminoacyl-tRNA + H2O = a tRNA + a D-alpha-amino acid + H(+)</text>
        <dbReference type="Rhea" id="RHEA:13953"/>
        <dbReference type="Rhea" id="RHEA-COMP:10123"/>
        <dbReference type="Rhea" id="RHEA-COMP:10124"/>
        <dbReference type="ChEBI" id="CHEBI:15377"/>
        <dbReference type="ChEBI" id="CHEBI:15378"/>
        <dbReference type="ChEBI" id="CHEBI:59871"/>
        <dbReference type="ChEBI" id="CHEBI:78442"/>
        <dbReference type="ChEBI" id="CHEBI:79333"/>
        <dbReference type="EC" id="3.1.1.96"/>
    </reaction>
</comment>
<dbReference type="SUPFAM" id="SSF69500">
    <property type="entry name" value="DTD-like"/>
    <property type="match status" value="1"/>
</dbReference>
<dbReference type="InterPro" id="IPR003732">
    <property type="entry name" value="Daa-tRNA_deacyls_DTD"/>
</dbReference>
<dbReference type="Gene3D" id="3.50.80.10">
    <property type="entry name" value="D-tyrosyl-tRNA(Tyr) deacylase"/>
    <property type="match status" value="1"/>
</dbReference>
<dbReference type="PANTHER" id="PTHR10472:SF5">
    <property type="entry name" value="D-AMINOACYL-TRNA DEACYLASE 1"/>
    <property type="match status" value="1"/>
</dbReference>
<protein>
    <recommendedName>
        <fullName evidence="2">D-aminoacyl-tRNA deacylase</fullName>
        <ecNumber evidence="2">3.1.1.96</ecNumber>
    </recommendedName>
</protein>
<reference evidence="5 6" key="1">
    <citation type="journal article" date="2020" name="bioRxiv">
        <title>Metabolic contributions of an alphaproteobacterial endosymbiont in the apicomplexan Cardiosporidium cionae.</title>
        <authorList>
            <person name="Hunter E.S."/>
            <person name="Paight C.J."/>
            <person name="Lane C.E."/>
        </authorList>
    </citation>
    <scope>NUCLEOTIDE SEQUENCE [LARGE SCALE GENOMIC DNA]</scope>
    <source>
        <strain evidence="5">ESH_2018</strain>
    </source>
</reference>
<evidence type="ECO:0000313" key="6">
    <source>
        <dbReference type="Proteomes" id="UP000823046"/>
    </source>
</evidence>
<dbReference type="EMBL" id="JADAQX010000100">
    <property type="protein sequence ID" value="KAF8821987.1"/>
    <property type="molecule type" value="Genomic_DNA"/>
</dbReference>
<comment type="similarity">
    <text evidence="1">Belongs to the DTD family.</text>
</comment>
<evidence type="ECO:0000256" key="3">
    <source>
        <dbReference type="ARBA" id="ARBA00047676"/>
    </source>
</evidence>
<gene>
    <name evidence="5" type="ORF">IE077_001252</name>
</gene>
<evidence type="ECO:0000256" key="1">
    <source>
        <dbReference type="ARBA" id="ARBA00009673"/>
    </source>
</evidence>
<keyword evidence="6" id="KW-1185">Reference proteome</keyword>
<name>A0ABQ7JD82_9APIC</name>